<feature type="domain" description="TonB-dependent receptor plug" evidence="13">
    <location>
        <begin position="125"/>
        <end position="224"/>
    </location>
</feature>
<dbReference type="Proteomes" id="UP000004095">
    <property type="component" value="Unassembled WGS sequence"/>
</dbReference>
<dbReference type="SUPFAM" id="SSF56935">
    <property type="entry name" value="Porins"/>
    <property type="match status" value="1"/>
</dbReference>
<organism evidence="14 15">
    <name type="scientific">Microscilla marina ATCC 23134</name>
    <dbReference type="NCBI Taxonomy" id="313606"/>
    <lineage>
        <taxon>Bacteria</taxon>
        <taxon>Pseudomonadati</taxon>
        <taxon>Bacteroidota</taxon>
        <taxon>Cytophagia</taxon>
        <taxon>Cytophagales</taxon>
        <taxon>Microscillaceae</taxon>
        <taxon>Microscilla</taxon>
    </lineage>
</organism>
<comment type="subcellular location">
    <subcellularLocation>
        <location evidence="1">Cell outer membrane</location>
        <topology evidence="1">Multi-pass membrane protein</topology>
    </subcellularLocation>
</comment>
<dbReference type="GO" id="GO:0009279">
    <property type="term" value="C:cell outer membrane"/>
    <property type="evidence" value="ECO:0007669"/>
    <property type="project" value="UniProtKB-SubCell"/>
</dbReference>
<dbReference type="Gene3D" id="2.60.40.1120">
    <property type="entry name" value="Carboxypeptidase-like, regulatory domain"/>
    <property type="match status" value="1"/>
</dbReference>
<dbReference type="InterPro" id="IPR008969">
    <property type="entry name" value="CarboxyPept-like_regulatory"/>
</dbReference>
<evidence type="ECO:0000313" key="15">
    <source>
        <dbReference type="Proteomes" id="UP000004095"/>
    </source>
</evidence>
<dbReference type="Gene3D" id="2.40.170.20">
    <property type="entry name" value="TonB-dependent receptor, beta-barrel domain"/>
    <property type="match status" value="1"/>
</dbReference>
<keyword evidence="9" id="KW-0998">Cell outer membrane</keyword>
<keyword evidence="6 10" id="KW-0798">TonB box</keyword>
<dbReference type="SUPFAM" id="SSF49464">
    <property type="entry name" value="Carboxypeptidase regulatory domain-like"/>
    <property type="match status" value="1"/>
</dbReference>
<evidence type="ECO:0000256" key="9">
    <source>
        <dbReference type="ARBA" id="ARBA00023237"/>
    </source>
</evidence>
<dbReference type="InterPro" id="IPR037066">
    <property type="entry name" value="Plug_dom_sf"/>
</dbReference>
<dbReference type="Pfam" id="PF07715">
    <property type="entry name" value="Plug"/>
    <property type="match status" value="1"/>
</dbReference>
<keyword evidence="8" id="KW-0675">Receptor</keyword>
<keyword evidence="4" id="KW-0812">Transmembrane</keyword>
<dbReference type="EMBL" id="AAWS01000039">
    <property type="protein sequence ID" value="EAY26025.1"/>
    <property type="molecule type" value="Genomic_DNA"/>
</dbReference>
<sequence>MINYKRMMQSVGLCFLILLGASFAYAQKSTLSGYVKDASNGEVLLGASVYLTELQNGAVTNEYGFFSIKIPNGQYTVKVSYIGYKTVTKQVNLANDQKLNVELPVEGQALETVVVTSEKQDANIRSTQMSVNKLEIKTIQKMPAFFGEADIIRSIQLLPGVTTVGEGASGFNVRGGNIDQNLILIDEAPVYNSSHALGFFSVFNPDAVKNVKLVKGGIPAQYGGRLSSLLDVRLREGNNKKFEMNGGIGLLFSRFSVQAPIQKGKSSFIIAGRRSYIDLFFPLLGGALSNSSVYFYDLTAKLNFTLNDKNKIFVSGYFGRDKIGLDVFGFNWGNATATIRWNHLFNDQLFLNTTAFYSNYDYQLGVPNDTDGFDWKANIVNYSFKPEFTYFANASNTINFGGQAILYQFVPGTATFTSGGNSRDISLDDKFGLETAVYLSNEQSIGDNVTLEYGVRYSWFNYLGAGKAITFGDAPAGERREPVSSREYGMWETIQEYGNFEPRFSAKYMLNRTSSLKLSYHRMAQYIHLVSNSTASIPLDTWTPSTNNIQPQLADQVALGYFKNFGENNDYEFSAETYYKLYQNQIDYIDGADLLLNENLEGDLLTGEGKAYGLELYLKKNNGKFTGWVSYTLARTERQVNGINNDSWYPTRFDRTHNLYVVGMYKLSKRVELSANFMFASGTPTTFPTNRFEFEGIVAPHNAENSRNNFRIPAAHRLDVALTLLPKNTKKRWQGFWVFSIYNLYANRNPFSIFFQADADNPTITRAYRYSIIGSVIPSVTYNFKF</sequence>
<feature type="domain" description="TonB-dependent receptor-like beta-barrel" evidence="12">
    <location>
        <begin position="296"/>
        <end position="735"/>
    </location>
</feature>
<dbReference type="RefSeq" id="WP_002701607.1">
    <property type="nucleotide sequence ID" value="NZ_AAWS01000039.1"/>
</dbReference>
<dbReference type="GO" id="GO:0015344">
    <property type="term" value="F:siderophore uptake transmembrane transporter activity"/>
    <property type="evidence" value="ECO:0007669"/>
    <property type="project" value="TreeGrafter"/>
</dbReference>
<reference evidence="14 15" key="1">
    <citation type="submission" date="2007-01" db="EMBL/GenBank/DDBJ databases">
        <authorList>
            <person name="Haygood M."/>
            <person name="Podell S."/>
            <person name="Anderson C."/>
            <person name="Hopkinson B."/>
            <person name="Roe K."/>
            <person name="Barbeau K."/>
            <person name="Gaasterland T."/>
            <person name="Ferriera S."/>
            <person name="Johnson J."/>
            <person name="Kravitz S."/>
            <person name="Beeson K."/>
            <person name="Sutton G."/>
            <person name="Rogers Y.-H."/>
            <person name="Friedman R."/>
            <person name="Frazier M."/>
            <person name="Venter J.C."/>
        </authorList>
    </citation>
    <scope>NUCLEOTIDE SEQUENCE [LARGE SCALE GENOMIC DNA]</scope>
    <source>
        <strain evidence="14 15">ATCC 23134</strain>
    </source>
</reference>
<keyword evidence="3" id="KW-1134">Transmembrane beta strand</keyword>
<feature type="signal peptide" evidence="11">
    <location>
        <begin position="1"/>
        <end position="26"/>
    </location>
</feature>
<evidence type="ECO:0000259" key="13">
    <source>
        <dbReference type="Pfam" id="PF07715"/>
    </source>
</evidence>
<keyword evidence="7 10" id="KW-0472">Membrane</keyword>
<dbReference type="InterPro" id="IPR039426">
    <property type="entry name" value="TonB-dep_rcpt-like"/>
</dbReference>
<dbReference type="InterPro" id="IPR000531">
    <property type="entry name" value="Beta-barrel_TonB"/>
</dbReference>
<dbReference type="Pfam" id="PF13715">
    <property type="entry name" value="CarbopepD_reg_2"/>
    <property type="match status" value="1"/>
</dbReference>
<dbReference type="AlphaFoldDB" id="A1ZU54"/>
<dbReference type="Gene3D" id="2.170.130.10">
    <property type="entry name" value="TonB-dependent receptor, plug domain"/>
    <property type="match status" value="1"/>
</dbReference>
<keyword evidence="15" id="KW-1185">Reference proteome</keyword>
<dbReference type="InterPro" id="IPR036942">
    <property type="entry name" value="Beta-barrel_TonB_sf"/>
</dbReference>
<keyword evidence="5 11" id="KW-0732">Signal</keyword>
<dbReference type="GO" id="GO:0044718">
    <property type="term" value="P:siderophore transmembrane transport"/>
    <property type="evidence" value="ECO:0007669"/>
    <property type="project" value="TreeGrafter"/>
</dbReference>
<evidence type="ECO:0000256" key="4">
    <source>
        <dbReference type="ARBA" id="ARBA00022692"/>
    </source>
</evidence>
<evidence type="ECO:0000256" key="2">
    <source>
        <dbReference type="ARBA" id="ARBA00022448"/>
    </source>
</evidence>
<protein>
    <submittedName>
        <fullName evidence="14">Putative outer membrane protein, probably involved in nutrient binding</fullName>
    </submittedName>
</protein>
<keyword evidence="2" id="KW-0813">Transport</keyword>
<evidence type="ECO:0000256" key="6">
    <source>
        <dbReference type="ARBA" id="ARBA00023077"/>
    </source>
</evidence>
<dbReference type="InterPro" id="IPR012910">
    <property type="entry name" value="Plug_dom"/>
</dbReference>
<evidence type="ECO:0000256" key="1">
    <source>
        <dbReference type="ARBA" id="ARBA00004571"/>
    </source>
</evidence>
<evidence type="ECO:0000256" key="3">
    <source>
        <dbReference type="ARBA" id="ARBA00022452"/>
    </source>
</evidence>
<evidence type="ECO:0000256" key="7">
    <source>
        <dbReference type="ARBA" id="ARBA00023136"/>
    </source>
</evidence>
<accession>A1ZU54</accession>
<dbReference type="PANTHER" id="PTHR30069:SF29">
    <property type="entry name" value="HEMOGLOBIN AND HEMOGLOBIN-HAPTOGLOBIN-BINDING PROTEIN 1-RELATED"/>
    <property type="match status" value="1"/>
</dbReference>
<dbReference type="PANTHER" id="PTHR30069">
    <property type="entry name" value="TONB-DEPENDENT OUTER MEMBRANE RECEPTOR"/>
    <property type="match status" value="1"/>
</dbReference>
<evidence type="ECO:0000256" key="11">
    <source>
        <dbReference type="SAM" id="SignalP"/>
    </source>
</evidence>
<evidence type="ECO:0000256" key="5">
    <source>
        <dbReference type="ARBA" id="ARBA00022729"/>
    </source>
</evidence>
<evidence type="ECO:0000259" key="12">
    <source>
        <dbReference type="Pfam" id="PF00593"/>
    </source>
</evidence>
<dbReference type="eggNOG" id="COG4771">
    <property type="taxonomic scope" value="Bacteria"/>
</dbReference>
<evidence type="ECO:0000256" key="10">
    <source>
        <dbReference type="RuleBase" id="RU003357"/>
    </source>
</evidence>
<comment type="caution">
    <text evidence="14">The sequence shown here is derived from an EMBL/GenBank/DDBJ whole genome shotgun (WGS) entry which is preliminary data.</text>
</comment>
<gene>
    <name evidence="14" type="ORF">M23134_06373</name>
</gene>
<comment type="similarity">
    <text evidence="10">Belongs to the TonB-dependent receptor family.</text>
</comment>
<evidence type="ECO:0000313" key="14">
    <source>
        <dbReference type="EMBL" id="EAY26025.1"/>
    </source>
</evidence>
<feature type="chain" id="PRO_5002642456" evidence="11">
    <location>
        <begin position="27"/>
        <end position="786"/>
    </location>
</feature>
<dbReference type="Pfam" id="PF00593">
    <property type="entry name" value="TonB_dep_Rec_b-barrel"/>
    <property type="match status" value="1"/>
</dbReference>
<proteinExistence type="inferred from homology"/>
<evidence type="ECO:0000256" key="8">
    <source>
        <dbReference type="ARBA" id="ARBA00023170"/>
    </source>
</evidence>
<name>A1ZU54_MICM2</name>